<comment type="caution">
    <text evidence="1">The sequence shown here is derived from an EMBL/GenBank/DDBJ whole genome shotgun (WGS) entry which is preliminary data.</text>
</comment>
<gene>
    <name evidence="1" type="ORF">C2G38_2179118</name>
</gene>
<organism evidence="1 2">
    <name type="scientific">Gigaspora rosea</name>
    <dbReference type="NCBI Taxonomy" id="44941"/>
    <lineage>
        <taxon>Eukaryota</taxon>
        <taxon>Fungi</taxon>
        <taxon>Fungi incertae sedis</taxon>
        <taxon>Mucoromycota</taxon>
        <taxon>Glomeromycotina</taxon>
        <taxon>Glomeromycetes</taxon>
        <taxon>Diversisporales</taxon>
        <taxon>Gigasporaceae</taxon>
        <taxon>Gigaspora</taxon>
    </lineage>
</organism>
<evidence type="ECO:0000313" key="2">
    <source>
        <dbReference type="Proteomes" id="UP000266673"/>
    </source>
</evidence>
<name>A0A397VMU5_9GLOM</name>
<protein>
    <submittedName>
        <fullName evidence="1">Uncharacterized protein</fullName>
    </submittedName>
</protein>
<keyword evidence="2" id="KW-1185">Reference proteome</keyword>
<reference evidence="1 2" key="1">
    <citation type="submission" date="2018-06" db="EMBL/GenBank/DDBJ databases">
        <title>Comparative genomics reveals the genomic features of Rhizophagus irregularis, R. cerebriforme, R. diaphanum and Gigaspora rosea, and their symbiotic lifestyle signature.</title>
        <authorList>
            <person name="Morin E."/>
            <person name="San Clemente H."/>
            <person name="Chen E.C.H."/>
            <person name="De La Providencia I."/>
            <person name="Hainaut M."/>
            <person name="Kuo A."/>
            <person name="Kohler A."/>
            <person name="Murat C."/>
            <person name="Tang N."/>
            <person name="Roy S."/>
            <person name="Loubradou J."/>
            <person name="Henrissat B."/>
            <person name="Grigoriev I.V."/>
            <person name="Corradi N."/>
            <person name="Roux C."/>
            <person name="Martin F.M."/>
        </authorList>
    </citation>
    <scope>NUCLEOTIDE SEQUENCE [LARGE SCALE GENOMIC DNA]</scope>
    <source>
        <strain evidence="1 2">DAOM 194757</strain>
    </source>
</reference>
<dbReference type="Proteomes" id="UP000266673">
    <property type="component" value="Unassembled WGS sequence"/>
</dbReference>
<proteinExistence type="predicted"/>
<dbReference type="EMBL" id="QKWP01000413">
    <property type="protein sequence ID" value="RIB20496.1"/>
    <property type="molecule type" value="Genomic_DNA"/>
</dbReference>
<evidence type="ECO:0000313" key="1">
    <source>
        <dbReference type="EMBL" id="RIB20496.1"/>
    </source>
</evidence>
<accession>A0A397VMU5</accession>
<dbReference type="AlphaFoldDB" id="A0A397VMU5"/>
<sequence>MQAMVNRWMSSIRSDIIEESEFNNNIIYKQTVKDMESSVESYWKQEKEFFEKQIPRIKEEIERSEAIENIYKGIQEIIEER</sequence>